<name>A0ABR2X9A4_9PEZI</name>
<proteinExistence type="predicted"/>
<reference evidence="2 3" key="1">
    <citation type="submission" date="2024-02" db="EMBL/GenBank/DDBJ databases">
        <title>First draft genome assembly of two strains of Seiridium cardinale.</title>
        <authorList>
            <person name="Emiliani G."/>
            <person name="Scali E."/>
        </authorList>
    </citation>
    <scope>NUCLEOTIDE SEQUENCE [LARGE SCALE GENOMIC DNA]</scope>
    <source>
        <strain evidence="2 3">BM-138-000479</strain>
    </source>
</reference>
<evidence type="ECO:0000256" key="1">
    <source>
        <dbReference type="SAM" id="MobiDB-lite"/>
    </source>
</evidence>
<organism evidence="2 3">
    <name type="scientific">Seiridium cardinale</name>
    <dbReference type="NCBI Taxonomy" id="138064"/>
    <lineage>
        <taxon>Eukaryota</taxon>
        <taxon>Fungi</taxon>
        <taxon>Dikarya</taxon>
        <taxon>Ascomycota</taxon>
        <taxon>Pezizomycotina</taxon>
        <taxon>Sordariomycetes</taxon>
        <taxon>Xylariomycetidae</taxon>
        <taxon>Amphisphaeriales</taxon>
        <taxon>Sporocadaceae</taxon>
        <taxon>Seiridium</taxon>
    </lineage>
</organism>
<gene>
    <name evidence="2" type="ORF">SCAR479_12939</name>
</gene>
<accession>A0ABR2X9A4</accession>
<comment type="caution">
    <text evidence="2">The sequence shown here is derived from an EMBL/GenBank/DDBJ whole genome shotgun (WGS) entry which is preliminary data.</text>
</comment>
<dbReference type="Proteomes" id="UP001465668">
    <property type="component" value="Unassembled WGS sequence"/>
</dbReference>
<keyword evidence="3" id="KW-1185">Reference proteome</keyword>
<protein>
    <submittedName>
        <fullName evidence="2">BTB domain-containing protein</fullName>
    </submittedName>
</protein>
<sequence>MATLKRERSSSIADDDATLHAASRPRLNQAEGHEANASSTNEGCAPVRVEIAVDGDLTIIINETISDQSQQTVPTESQATAFTVRSSTVFAASKTLRAALLGHDSKKPIGEENWTIQLYGDRPKPWATLFHIMHTHFKEVPSDSPDMVQIRYIALLAEKYDLTHLLRPWARQWIEYLRKNNTTFQSISRYLMSSQIDRLEVPNLFKAKPTPYQLNLDDIGITDFSVVVGKLRLEKLKAILEPLEKSVDDLIHGDFSASAGIQCRSSDADVYTEDCNQKILATLLRSLAQAKLWPVPKAESVERSFGMILAEVRKLTVVSAPRHKRHGCNDVFTEALKGWEKTLPKATLTDAQLQHLKAQGEKTGLVRS</sequence>
<evidence type="ECO:0000313" key="3">
    <source>
        <dbReference type="Proteomes" id="UP001465668"/>
    </source>
</evidence>
<evidence type="ECO:0000313" key="2">
    <source>
        <dbReference type="EMBL" id="KAK9770370.1"/>
    </source>
</evidence>
<feature type="region of interest" description="Disordered" evidence="1">
    <location>
        <begin position="1"/>
        <end position="21"/>
    </location>
</feature>
<dbReference type="EMBL" id="JARVKM010000094">
    <property type="protein sequence ID" value="KAK9770370.1"/>
    <property type="molecule type" value="Genomic_DNA"/>
</dbReference>